<proteinExistence type="predicted"/>
<evidence type="ECO:0000313" key="2">
    <source>
        <dbReference type="Proteomes" id="UP001358586"/>
    </source>
</evidence>
<keyword evidence="2" id="KW-1185">Reference proteome</keyword>
<dbReference type="Proteomes" id="UP001358586">
    <property type="component" value="Chromosome 7"/>
</dbReference>
<sequence>MAITQPANPDSGEFSGSAFHGDHVVMLFPQYDRFVQALNGAFIANPSATVFNQQDHLLTSWLLSTISLSYFSSFTDVRLASNVWLTATSLFAANTGSKQSQIRHELHSLKKGSLSIQGYVAKIKGLCALLEASCSHILEAKKIEITFAGLPAEFDDVVSSASLSSTLFSFQRVVDALIKCESR</sequence>
<evidence type="ECO:0000313" key="1">
    <source>
        <dbReference type="EMBL" id="KAK5818284.1"/>
    </source>
</evidence>
<accession>A0ABR0PAH7</accession>
<dbReference type="EMBL" id="JARKNE010000007">
    <property type="protein sequence ID" value="KAK5818284.1"/>
    <property type="molecule type" value="Genomic_DNA"/>
</dbReference>
<comment type="caution">
    <text evidence="1">The sequence shown here is derived from an EMBL/GenBank/DDBJ whole genome shotgun (WGS) entry which is preliminary data.</text>
</comment>
<dbReference type="PANTHER" id="PTHR47481">
    <property type="match status" value="1"/>
</dbReference>
<dbReference type="Pfam" id="PF14223">
    <property type="entry name" value="Retrotran_gag_2"/>
    <property type="match status" value="1"/>
</dbReference>
<reference evidence="1 2" key="1">
    <citation type="submission" date="2023-03" db="EMBL/GenBank/DDBJ databases">
        <title>WGS of Gossypium arboreum.</title>
        <authorList>
            <person name="Yu D."/>
        </authorList>
    </citation>
    <scope>NUCLEOTIDE SEQUENCE [LARGE SCALE GENOMIC DNA]</scope>
    <source>
        <tissue evidence="1">Leaf</tissue>
    </source>
</reference>
<dbReference type="PANTHER" id="PTHR47481:SF10">
    <property type="entry name" value="COPIA-LIKE POLYPROTEIN_RETROTRANSPOSON"/>
    <property type="match status" value="1"/>
</dbReference>
<gene>
    <name evidence="1" type="ORF">PVK06_023218</name>
</gene>
<name>A0ABR0PAH7_GOSAR</name>
<organism evidence="1 2">
    <name type="scientific">Gossypium arboreum</name>
    <name type="common">Tree cotton</name>
    <name type="synonym">Gossypium nanking</name>
    <dbReference type="NCBI Taxonomy" id="29729"/>
    <lineage>
        <taxon>Eukaryota</taxon>
        <taxon>Viridiplantae</taxon>
        <taxon>Streptophyta</taxon>
        <taxon>Embryophyta</taxon>
        <taxon>Tracheophyta</taxon>
        <taxon>Spermatophyta</taxon>
        <taxon>Magnoliopsida</taxon>
        <taxon>eudicotyledons</taxon>
        <taxon>Gunneridae</taxon>
        <taxon>Pentapetalae</taxon>
        <taxon>rosids</taxon>
        <taxon>malvids</taxon>
        <taxon>Malvales</taxon>
        <taxon>Malvaceae</taxon>
        <taxon>Malvoideae</taxon>
        <taxon>Gossypium</taxon>
    </lineage>
</organism>
<evidence type="ECO:0008006" key="3">
    <source>
        <dbReference type="Google" id="ProtNLM"/>
    </source>
</evidence>
<protein>
    <recommendedName>
        <fullName evidence="3">Retrotransposon gag domain-containing protein</fullName>
    </recommendedName>
</protein>